<dbReference type="STRING" id="1247936.BN2475_190269"/>
<sequence length="60" mass="7165">MSWTPRVVQRCTARRTVSQPDEPDGRRVMRRSNRMIGMDRMEAGRWQWTTQLTTAWPSSR</sequence>
<dbReference type="EMBL" id="CYGX02000019">
    <property type="protein sequence ID" value="SIT39448.1"/>
    <property type="molecule type" value="Genomic_DNA"/>
</dbReference>
<evidence type="ECO:0000313" key="2">
    <source>
        <dbReference type="EMBL" id="SIT39448.1"/>
    </source>
</evidence>
<dbReference type="Proteomes" id="UP000187012">
    <property type="component" value="Unassembled WGS sequence"/>
</dbReference>
<evidence type="ECO:0000256" key="1">
    <source>
        <dbReference type="SAM" id="MobiDB-lite"/>
    </source>
</evidence>
<reference evidence="2 3" key="1">
    <citation type="submission" date="2016-12" db="EMBL/GenBank/DDBJ databases">
        <authorList>
            <person name="Song W.-J."/>
            <person name="Kurnit D.M."/>
        </authorList>
    </citation>
    <scope>NUCLEOTIDE SEQUENCE [LARGE SCALE GENOMIC DNA]</scope>
    <source>
        <strain evidence="2 3">STM7296</strain>
    </source>
</reference>
<proteinExistence type="predicted"/>
<protein>
    <submittedName>
        <fullName evidence="2">Uncharacterized protein</fullName>
    </submittedName>
</protein>
<feature type="region of interest" description="Disordered" evidence="1">
    <location>
        <begin position="1"/>
        <end position="27"/>
    </location>
</feature>
<organism evidence="2 3">
    <name type="scientific">Paraburkholderia ribeironis</name>
    <dbReference type="NCBI Taxonomy" id="1247936"/>
    <lineage>
        <taxon>Bacteria</taxon>
        <taxon>Pseudomonadati</taxon>
        <taxon>Pseudomonadota</taxon>
        <taxon>Betaproteobacteria</taxon>
        <taxon>Burkholderiales</taxon>
        <taxon>Burkholderiaceae</taxon>
        <taxon>Paraburkholderia</taxon>
    </lineage>
</organism>
<name>A0A1N7RWJ0_9BURK</name>
<accession>A0A1N7RWJ0</accession>
<evidence type="ECO:0000313" key="3">
    <source>
        <dbReference type="Proteomes" id="UP000187012"/>
    </source>
</evidence>
<gene>
    <name evidence="2" type="ORF">BN2475_190269</name>
</gene>
<keyword evidence="3" id="KW-1185">Reference proteome</keyword>
<dbReference type="AlphaFoldDB" id="A0A1N7RWJ0"/>